<keyword evidence="3" id="KW-1185">Reference proteome</keyword>
<sequence>MKYRYDPSVRSFQQPLGGQGQGPQNPPDSPFPGIADPFTGLNKTVGVKTPVPFDTAEFSKGVPSINIMPATNQQIIPLPEAPSTPGVPAAAADAKADPAAPAKGGFNLGNSLNDLKGVVDRMGGLDGIVTTMTKVQKVVGSITQMAPLIKVLAGSFGKKGASATIAEDSLDEYKPRARKKKRRATGKSAKGGGTKSVKGGISPNGAKRKRPRK</sequence>
<feature type="region of interest" description="Disordered" evidence="1">
    <location>
        <begin position="1"/>
        <end position="39"/>
    </location>
</feature>
<feature type="compositionally biased region" description="Basic residues" evidence="1">
    <location>
        <begin position="176"/>
        <end position="185"/>
    </location>
</feature>
<feature type="region of interest" description="Disordered" evidence="1">
    <location>
        <begin position="161"/>
        <end position="213"/>
    </location>
</feature>
<dbReference type="RefSeq" id="WP_208851323.1">
    <property type="nucleotide sequence ID" value="NZ_JAGGDJ010000076.1"/>
</dbReference>
<dbReference type="EMBL" id="JAGGDJ010000076">
    <property type="protein sequence ID" value="MBO7748798.1"/>
    <property type="molecule type" value="Genomic_DNA"/>
</dbReference>
<gene>
    <name evidence="2" type="ORF">I8J29_31970</name>
</gene>
<organism evidence="2 3">
    <name type="scientific">Paenibacillus artemisiicola</name>
    <dbReference type="NCBI Taxonomy" id="1172618"/>
    <lineage>
        <taxon>Bacteria</taxon>
        <taxon>Bacillati</taxon>
        <taxon>Bacillota</taxon>
        <taxon>Bacilli</taxon>
        <taxon>Bacillales</taxon>
        <taxon>Paenibacillaceae</taxon>
        <taxon>Paenibacillus</taxon>
    </lineage>
</organism>
<evidence type="ECO:0000313" key="2">
    <source>
        <dbReference type="EMBL" id="MBO7748798.1"/>
    </source>
</evidence>
<accession>A0ABS3WKP5</accession>
<name>A0ABS3WKP5_9BACL</name>
<evidence type="ECO:0000313" key="3">
    <source>
        <dbReference type="Proteomes" id="UP000670947"/>
    </source>
</evidence>
<evidence type="ECO:0008006" key="4">
    <source>
        <dbReference type="Google" id="ProtNLM"/>
    </source>
</evidence>
<dbReference type="Proteomes" id="UP000670947">
    <property type="component" value="Unassembled WGS sequence"/>
</dbReference>
<reference evidence="2 3" key="1">
    <citation type="submission" date="2021-03" db="EMBL/GenBank/DDBJ databases">
        <title>Paenibacillus artemisicola MWE-103 whole genome sequence.</title>
        <authorList>
            <person name="Ham Y.J."/>
        </authorList>
    </citation>
    <scope>NUCLEOTIDE SEQUENCE [LARGE SCALE GENOMIC DNA]</scope>
    <source>
        <strain evidence="2 3">MWE-103</strain>
    </source>
</reference>
<proteinExistence type="predicted"/>
<protein>
    <recommendedName>
        <fullName evidence="4">Tyrosine protein kinase</fullName>
    </recommendedName>
</protein>
<comment type="caution">
    <text evidence="2">The sequence shown here is derived from an EMBL/GenBank/DDBJ whole genome shotgun (WGS) entry which is preliminary data.</text>
</comment>
<evidence type="ECO:0000256" key="1">
    <source>
        <dbReference type="SAM" id="MobiDB-lite"/>
    </source>
</evidence>